<evidence type="ECO:0000313" key="1">
    <source>
        <dbReference type="EMBL" id="EJK60585.1"/>
    </source>
</evidence>
<reference evidence="1 2" key="1">
    <citation type="journal article" date="2012" name="Genome Biol.">
        <title>Genome and low-iron response of an oceanic diatom adapted to chronic iron limitation.</title>
        <authorList>
            <person name="Lommer M."/>
            <person name="Specht M."/>
            <person name="Roy A.S."/>
            <person name="Kraemer L."/>
            <person name="Andreson R."/>
            <person name="Gutowska M.A."/>
            <person name="Wolf J."/>
            <person name="Bergner S.V."/>
            <person name="Schilhabel M.B."/>
            <person name="Klostermeier U.C."/>
            <person name="Beiko R.G."/>
            <person name="Rosenstiel P."/>
            <person name="Hippler M."/>
            <person name="Laroche J."/>
        </authorList>
    </citation>
    <scope>NUCLEOTIDE SEQUENCE [LARGE SCALE GENOMIC DNA]</scope>
    <source>
        <strain evidence="1 2">CCMP1005</strain>
    </source>
</reference>
<proteinExistence type="predicted"/>
<organism evidence="1 2">
    <name type="scientific">Thalassiosira oceanica</name>
    <name type="common">Marine diatom</name>
    <dbReference type="NCBI Taxonomy" id="159749"/>
    <lineage>
        <taxon>Eukaryota</taxon>
        <taxon>Sar</taxon>
        <taxon>Stramenopiles</taxon>
        <taxon>Ochrophyta</taxon>
        <taxon>Bacillariophyta</taxon>
        <taxon>Coscinodiscophyceae</taxon>
        <taxon>Thalassiosirophycidae</taxon>
        <taxon>Thalassiosirales</taxon>
        <taxon>Thalassiosiraceae</taxon>
        <taxon>Thalassiosira</taxon>
    </lineage>
</organism>
<name>K0S5N3_THAOC</name>
<accession>K0S5N3</accession>
<dbReference type="AlphaFoldDB" id="K0S5N3"/>
<gene>
    <name evidence="1" type="ORF">THAOC_19029</name>
</gene>
<feature type="non-terminal residue" evidence="1">
    <location>
        <position position="1"/>
    </location>
</feature>
<protein>
    <submittedName>
        <fullName evidence="1">Uncharacterized protein</fullName>
    </submittedName>
</protein>
<keyword evidence="2" id="KW-1185">Reference proteome</keyword>
<comment type="caution">
    <text evidence="1">The sequence shown here is derived from an EMBL/GenBank/DDBJ whole genome shotgun (WGS) entry which is preliminary data.</text>
</comment>
<sequence length="123" mass="12930">ALTEGAKARHCSGFGVSDCSVHAGGRAVGQDNRIIVVIQKYEPPVALGSFAVHVLGQSREPGGPVTTYGTIRGVTTAPAYTIHDSPLSAILWADENEKKNDRPRAAIATIASYPTASRVPPHQ</sequence>
<dbReference type="EMBL" id="AGNL01020893">
    <property type="protein sequence ID" value="EJK60585.1"/>
    <property type="molecule type" value="Genomic_DNA"/>
</dbReference>
<evidence type="ECO:0000313" key="2">
    <source>
        <dbReference type="Proteomes" id="UP000266841"/>
    </source>
</evidence>
<dbReference type="Proteomes" id="UP000266841">
    <property type="component" value="Unassembled WGS sequence"/>
</dbReference>